<comment type="subcellular location">
    <subcellularLocation>
        <location evidence="1">Membrane</location>
        <topology evidence="1">Multi-pass membrane protein</topology>
    </subcellularLocation>
</comment>
<accession>A0A8T5UY14</accession>
<dbReference type="InterPro" id="IPR011701">
    <property type="entry name" value="MFS"/>
</dbReference>
<dbReference type="InterPro" id="IPR001958">
    <property type="entry name" value="Tet-R_TetA/multi-R_MdtG-like"/>
</dbReference>
<evidence type="ECO:0000259" key="7">
    <source>
        <dbReference type="PROSITE" id="PS50850"/>
    </source>
</evidence>
<evidence type="ECO:0000256" key="2">
    <source>
        <dbReference type="ARBA" id="ARBA00022448"/>
    </source>
</evidence>
<reference evidence="9" key="1">
    <citation type="journal article" date="2022" name="Microbiol. Resour. Announc.">
        <title>Draft Genome Sequence of a Methanogenic Archaeon from West Spitsbergen Permafrost.</title>
        <authorList>
            <person name="Trubitsyn V."/>
            <person name="Rivkina E."/>
            <person name="Shcherbakova V."/>
        </authorList>
    </citation>
    <scope>NUCLEOTIDE SEQUENCE [LARGE SCALE GENOMIC DNA]</scope>
    <source>
        <strain evidence="9">VT</strain>
    </source>
</reference>
<dbReference type="Proteomes" id="UP000825933">
    <property type="component" value="Unassembled WGS sequence"/>
</dbReference>
<feature type="transmembrane region" description="Helical" evidence="6">
    <location>
        <begin position="102"/>
        <end position="120"/>
    </location>
</feature>
<evidence type="ECO:0000256" key="4">
    <source>
        <dbReference type="ARBA" id="ARBA00022989"/>
    </source>
</evidence>
<sequence length="135" mass="14726">MLDRISDRYGRRPILLICFMGSAIGYFIFGIGGALWVLYISRAIDGFTGGNMAIVQSYLSDISNEDNKTRNFGLFGAATTLGVIIGPIFGGLLSQISLDTPVYIAGIFALIEIILCLILLPESLPLNKRNHKTIK</sequence>
<dbReference type="GO" id="GO:0022857">
    <property type="term" value="F:transmembrane transporter activity"/>
    <property type="evidence" value="ECO:0007669"/>
    <property type="project" value="InterPro"/>
</dbReference>
<keyword evidence="2" id="KW-0813">Transport</keyword>
<dbReference type="Gene3D" id="1.20.1250.20">
    <property type="entry name" value="MFS general substrate transporter like domains"/>
    <property type="match status" value="1"/>
</dbReference>
<evidence type="ECO:0000313" key="9">
    <source>
        <dbReference type="Proteomes" id="UP000825933"/>
    </source>
</evidence>
<dbReference type="InterPro" id="IPR036259">
    <property type="entry name" value="MFS_trans_sf"/>
</dbReference>
<dbReference type="InterPro" id="IPR020846">
    <property type="entry name" value="MFS_dom"/>
</dbReference>
<name>A0A8T5UY14_9EURY</name>
<protein>
    <submittedName>
        <fullName evidence="8">MFS transporter</fullName>
    </submittedName>
</protein>
<evidence type="ECO:0000256" key="6">
    <source>
        <dbReference type="SAM" id="Phobius"/>
    </source>
</evidence>
<keyword evidence="5 6" id="KW-0472">Membrane</keyword>
<evidence type="ECO:0000256" key="5">
    <source>
        <dbReference type="ARBA" id="ARBA00023136"/>
    </source>
</evidence>
<evidence type="ECO:0000256" key="1">
    <source>
        <dbReference type="ARBA" id="ARBA00004141"/>
    </source>
</evidence>
<organism evidence="8 9">
    <name type="scientific">Methanobacterium spitsbergense</name>
    <dbReference type="NCBI Taxonomy" id="2874285"/>
    <lineage>
        <taxon>Archaea</taxon>
        <taxon>Methanobacteriati</taxon>
        <taxon>Methanobacteriota</taxon>
        <taxon>Methanomada group</taxon>
        <taxon>Methanobacteria</taxon>
        <taxon>Methanobacteriales</taxon>
        <taxon>Methanobacteriaceae</taxon>
        <taxon>Methanobacterium</taxon>
    </lineage>
</organism>
<feature type="transmembrane region" description="Helical" evidence="6">
    <location>
        <begin position="14"/>
        <end position="39"/>
    </location>
</feature>
<feature type="domain" description="Major facilitator superfamily (MFS) profile" evidence="7">
    <location>
        <begin position="1"/>
        <end position="135"/>
    </location>
</feature>
<dbReference type="GO" id="GO:0016020">
    <property type="term" value="C:membrane"/>
    <property type="evidence" value="ECO:0007669"/>
    <property type="project" value="UniProtKB-SubCell"/>
</dbReference>
<gene>
    <name evidence="8" type="ORF">K8N75_00065</name>
</gene>
<comment type="caution">
    <text evidence="8">The sequence shown here is derived from an EMBL/GenBank/DDBJ whole genome shotgun (WGS) entry which is preliminary data.</text>
</comment>
<dbReference type="AlphaFoldDB" id="A0A8T5UY14"/>
<dbReference type="EMBL" id="JAIOUQ010000001">
    <property type="protein sequence ID" value="MBZ2164451.1"/>
    <property type="molecule type" value="Genomic_DNA"/>
</dbReference>
<dbReference type="PANTHER" id="PTHR23504">
    <property type="entry name" value="MAJOR FACILITATOR SUPERFAMILY DOMAIN-CONTAINING PROTEIN 10"/>
    <property type="match status" value="1"/>
</dbReference>
<evidence type="ECO:0000256" key="3">
    <source>
        <dbReference type="ARBA" id="ARBA00022692"/>
    </source>
</evidence>
<keyword evidence="4 6" id="KW-1133">Transmembrane helix</keyword>
<keyword evidence="9" id="KW-1185">Reference proteome</keyword>
<keyword evidence="3 6" id="KW-0812">Transmembrane</keyword>
<dbReference type="PROSITE" id="PS50850">
    <property type="entry name" value="MFS"/>
    <property type="match status" value="1"/>
</dbReference>
<dbReference type="PRINTS" id="PR01035">
    <property type="entry name" value="TCRTETA"/>
</dbReference>
<dbReference type="PANTHER" id="PTHR23504:SF15">
    <property type="entry name" value="MAJOR FACILITATOR SUPERFAMILY (MFS) PROFILE DOMAIN-CONTAINING PROTEIN"/>
    <property type="match status" value="1"/>
</dbReference>
<proteinExistence type="predicted"/>
<feature type="transmembrane region" description="Helical" evidence="6">
    <location>
        <begin position="72"/>
        <end position="96"/>
    </location>
</feature>
<evidence type="ECO:0000313" key="8">
    <source>
        <dbReference type="EMBL" id="MBZ2164451.1"/>
    </source>
</evidence>
<dbReference type="Pfam" id="PF07690">
    <property type="entry name" value="MFS_1"/>
    <property type="match status" value="1"/>
</dbReference>
<dbReference type="SUPFAM" id="SSF103473">
    <property type="entry name" value="MFS general substrate transporter"/>
    <property type="match status" value="1"/>
</dbReference>